<dbReference type="InterPro" id="IPR052735">
    <property type="entry name" value="NAD_biosynth-regulator"/>
</dbReference>
<dbReference type="SUPFAM" id="SSF52540">
    <property type="entry name" value="P-loop containing nucleoside triphosphate hydrolases"/>
    <property type="match status" value="1"/>
</dbReference>
<proteinExistence type="predicted"/>
<dbReference type="InterPro" id="IPR027417">
    <property type="entry name" value="P-loop_NTPase"/>
</dbReference>
<dbReference type="GO" id="GO:0005524">
    <property type="term" value="F:ATP binding"/>
    <property type="evidence" value="ECO:0007669"/>
    <property type="project" value="UniProtKB-KW"/>
</dbReference>
<gene>
    <name evidence="2" type="ORF">K4G66_06755</name>
</gene>
<keyword evidence="2" id="KW-0067">ATP-binding</keyword>
<dbReference type="Gene3D" id="3.40.50.300">
    <property type="entry name" value="P-loop containing nucleotide triphosphate hydrolases"/>
    <property type="match status" value="1"/>
</dbReference>
<name>A0AA49GUD8_9BACT</name>
<reference evidence="2" key="2">
    <citation type="journal article" date="2024" name="Antonie Van Leeuwenhoek">
        <title>Roseihalotalea indica gen. nov., sp. nov., a halophilic Bacteroidetes from mesopelagic Southwest Indian Ocean with higher carbohydrate metabolic potential.</title>
        <authorList>
            <person name="Chen B."/>
            <person name="Zhang M."/>
            <person name="Lin D."/>
            <person name="Ye J."/>
            <person name="Tang K."/>
        </authorList>
    </citation>
    <scope>NUCLEOTIDE SEQUENCE</scope>
    <source>
        <strain evidence="2">TK19036</strain>
    </source>
</reference>
<keyword evidence="2" id="KW-0547">Nucleotide-binding</keyword>
<reference evidence="2" key="1">
    <citation type="journal article" date="2023" name="Comput. Struct. Biotechnol. J.">
        <title>Discovery of a novel marine Bacteroidetes with a rich repertoire of carbohydrate-active enzymes.</title>
        <authorList>
            <person name="Chen B."/>
            <person name="Liu G."/>
            <person name="Chen Q."/>
            <person name="Wang H."/>
            <person name="Liu L."/>
            <person name="Tang K."/>
        </authorList>
    </citation>
    <scope>NUCLEOTIDE SEQUENCE</scope>
    <source>
        <strain evidence="2">TK19036</strain>
    </source>
</reference>
<protein>
    <submittedName>
        <fullName evidence="2">ATP-binding protein</fullName>
    </submittedName>
</protein>
<sequence length="168" mass="19558">MVKVVITGPESSGKTKLAELLAEHYQAPWVPEYSRDYLLELDRKYQEEDLLTIANGQVAREDAFAQKKPELLICDTSMVVLKVWSEYVYHRCHPWILQQIELRPVDLYLLCFPDVPWEPDPLRENPLDRDVLFDMYQQSLTGKPTVVIRGNYPKRIAQAKNAIDRLLS</sequence>
<feature type="domain" description="NadR/Ttd14 AAA" evidence="1">
    <location>
        <begin position="3"/>
        <end position="153"/>
    </location>
</feature>
<dbReference type="EMBL" id="CP120682">
    <property type="protein sequence ID" value="WKN38399.1"/>
    <property type="molecule type" value="Genomic_DNA"/>
</dbReference>
<evidence type="ECO:0000259" key="1">
    <source>
        <dbReference type="Pfam" id="PF13521"/>
    </source>
</evidence>
<dbReference type="AlphaFoldDB" id="A0AA49GUD8"/>
<dbReference type="PANTHER" id="PTHR37512">
    <property type="entry name" value="TRIFUNCTIONAL NAD BIOSYNTHESIS/REGULATOR PROTEIN NADR"/>
    <property type="match status" value="1"/>
</dbReference>
<dbReference type="InterPro" id="IPR038727">
    <property type="entry name" value="NadR/Ttd14_AAA_dom"/>
</dbReference>
<dbReference type="Pfam" id="PF13521">
    <property type="entry name" value="AAA_28"/>
    <property type="match status" value="1"/>
</dbReference>
<dbReference type="PANTHER" id="PTHR37512:SF1">
    <property type="entry name" value="NADR_TTD14 AAA DOMAIN-CONTAINING PROTEIN"/>
    <property type="match status" value="1"/>
</dbReference>
<organism evidence="2">
    <name type="scientific">Roseihalotalea indica</name>
    <dbReference type="NCBI Taxonomy" id="2867963"/>
    <lineage>
        <taxon>Bacteria</taxon>
        <taxon>Pseudomonadati</taxon>
        <taxon>Bacteroidota</taxon>
        <taxon>Cytophagia</taxon>
        <taxon>Cytophagales</taxon>
        <taxon>Catalimonadaceae</taxon>
        <taxon>Roseihalotalea</taxon>
    </lineage>
</organism>
<accession>A0AA49GUD8</accession>
<evidence type="ECO:0000313" key="2">
    <source>
        <dbReference type="EMBL" id="WKN38399.1"/>
    </source>
</evidence>